<evidence type="ECO:0000256" key="3">
    <source>
        <dbReference type="ARBA" id="ARBA00022527"/>
    </source>
</evidence>
<feature type="transmembrane region" description="Helical" evidence="16">
    <location>
        <begin position="857"/>
        <end position="879"/>
    </location>
</feature>
<evidence type="ECO:0000313" key="19">
    <source>
        <dbReference type="Proteomes" id="UP001633002"/>
    </source>
</evidence>
<name>A0ABD3HIQ0_9MARC</name>
<evidence type="ECO:0000256" key="14">
    <source>
        <dbReference type="ARBA" id="ARBA00048679"/>
    </source>
</evidence>
<evidence type="ECO:0000256" key="5">
    <source>
        <dbReference type="ARBA" id="ARBA00022679"/>
    </source>
</evidence>
<sequence length="1237" mass="139203">MATQLLCCTERQARLQNPVTKCCIIISVLVLSSLFHTGVCKGLPIEPFGYINIDCGGESGHGYNDPLTGLAWVGDEDYLQADDRLTREKLTFSSKVVMNDSSPASRNNAKQLETAKIFIFRKSQLNSYTKYCYRFNISLSNENSSSYLVRATFPPRNMSNSPGVPNVRTSPVFYLGMDSSLLPVVPDDYEPVIVELLVTSFHDSMDICLVPDMLEDDYNTDNKIQGNALAPSMYNVGSTDAIAAMSSLEVRSIAETLYPVFDHGKFDHSGRTITPTINYYVTVSRFNFGGNESSPAIRYPFDKYDRLWYAAPRDSYLWETGDVKQYDWYVEPNEVYEGFPGRTMVPVRTNPRSEFKVKSINYNTVSIGSSTNDSFQVPHAVWASAWEGVNLNSTISFDLGISSSWMFSIGAPFCLNMVLFDINANMSRSRSVNISNKDGDFASEWILQDAEVPRTQPYIWADRRFGFFGYANEITTFEIGPAASSALPVMINALELYGVLENVPTKTNSDDDSSVRILLDSLPNSVQIDSFGDPCLPVPWYWVKCVNEDGYSFIVEINLNSQGLQGDLTEDLEVPVRLAVLDLSNNSFYGTLPRIFVNVTIPEMDLSDNNFSGAIPEFNEFTEVLNLSSNYMSGNFACFSCKLTEIRILDLSHNSFDGPIPAFPDRSLEVLNLSSNHLSGSIILSSNPDLVGNAYIGFLEYKVSGLQPLRALRLENNNLSGMIPDDIWSSESQLETVDLSNNSFTELNLTSWTQSLLGLKNDSFTGRQQVNLINNRIRNVIFAGADAVLESKNDEDMYRLLKRTPGYILLGKNNEWCTSSTLSHARVLKAYLCREKNSGDDYYFNLPREDASSRRTLMISLGVSGSVFLVFACVLLVILRRLWNRMENLRQIQEELAKQDVRPPFYKYEELRAATKYFSKENELGKGGFGAVYKADLADKSIVAVKLLYSTEQNLTDFLKETVLITGIKHRHLVQLKGCCVRDKKRMLVYEFAENGNLAQALWGTGGSFFLSWVQRFKICMDVAKGLSYLHEELQPKIIHRDIKPHNILLDKDWNAKIADFGLARYVEGDDGTYATRIQGTRGYVSPEYAQGFITEKLDVFSYGILLLEIVSGRNCIDPSALADEYYLRSWAFNLYRAGCLSKMVENSLLESTPVEEIEKVLKIALSCLQESYKNRPSMNQVVIMLTDHTSSMAIDIIEELRDQQYGNLFEGTTLSRISEAQEKEDEVLLELTSMSH</sequence>
<dbReference type="FunFam" id="3.30.200.20:FF:000162">
    <property type="entry name" value="Adenine nucleotide alpha hydrolase-like domain kinase"/>
    <property type="match status" value="1"/>
</dbReference>
<evidence type="ECO:0000256" key="13">
    <source>
        <dbReference type="ARBA" id="ARBA00047899"/>
    </source>
</evidence>
<dbReference type="PROSITE" id="PS50011">
    <property type="entry name" value="PROTEIN_KINASE_DOM"/>
    <property type="match status" value="1"/>
</dbReference>
<dbReference type="EMBL" id="JBJQOH010000004">
    <property type="protein sequence ID" value="KAL3690284.1"/>
    <property type="molecule type" value="Genomic_DNA"/>
</dbReference>
<evidence type="ECO:0000256" key="6">
    <source>
        <dbReference type="ARBA" id="ARBA00022692"/>
    </source>
</evidence>
<comment type="caution">
    <text evidence="18">The sequence shown here is derived from an EMBL/GenBank/DDBJ whole genome shotgun (WGS) entry which is preliminary data.</text>
</comment>
<proteinExistence type="predicted"/>
<dbReference type="PANTHER" id="PTHR45631">
    <property type="entry name" value="OS07G0107800 PROTEIN-RELATED"/>
    <property type="match status" value="1"/>
</dbReference>
<dbReference type="PROSITE" id="PS00107">
    <property type="entry name" value="PROTEIN_KINASE_ATP"/>
    <property type="match status" value="1"/>
</dbReference>
<dbReference type="InterPro" id="IPR000719">
    <property type="entry name" value="Prot_kinase_dom"/>
</dbReference>
<dbReference type="Pfam" id="PF12819">
    <property type="entry name" value="Malectin_like"/>
    <property type="match status" value="2"/>
</dbReference>
<dbReference type="InterPro" id="IPR001611">
    <property type="entry name" value="Leu-rich_rpt"/>
</dbReference>
<organism evidence="18 19">
    <name type="scientific">Riccia sorocarpa</name>
    <dbReference type="NCBI Taxonomy" id="122646"/>
    <lineage>
        <taxon>Eukaryota</taxon>
        <taxon>Viridiplantae</taxon>
        <taxon>Streptophyta</taxon>
        <taxon>Embryophyta</taxon>
        <taxon>Marchantiophyta</taxon>
        <taxon>Marchantiopsida</taxon>
        <taxon>Marchantiidae</taxon>
        <taxon>Marchantiales</taxon>
        <taxon>Ricciaceae</taxon>
        <taxon>Riccia</taxon>
    </lineage>
</organism>
<dbReference type="SUPFAM" id="SSF56112">
    <property type="entry name" value="Protein kinase-like (PK-like)"/>
    <property type="match status" value="1"/>
</dbReference>
<comment type="catalytic activity">
    <reaction evidence="13">
        <text>L-threonyl-[protein] + ATP = O-phospho-L-threonyl-[protein] + ADP + H(+)</text>
        <dbReference type="Rhea" id="RHEA:46608"/>
        <dbReference type="Rhea" id="RHEA-COMP:11060"/>
        <dbReference type="Rhea" id="RHEA-COMP:11605"/>
        <dbReference type="ChEBI" id="CHEBI:15378"/>
        <dbReference type="ChEBI" id="CHEBI:30013"/>
        <dbReference type="ChEBI" id="CHEBI:30616"/>
        <dbReference type="ChEBI" id="CHEBI:61977"/>
        <dbReference type="ChEBI" id="CHEBI:456216"/>
        <dbReference type="EC" id="2.7.11.1"/>
    </reaction>
</comment>
<evidence type="ECO:0000256" key="1">
    <source>
        <dbReference type="ARBA" id="ARBA00004167"/>
    </source>
</evidence>
<comment type="subcellular location">
    <subcellularLocation>
        <location evidence="1">Membrane</location>
        <topology evidence="1">Single-pass membrane protein</topology>
    </subcellularLocation>
</comment>
<dbReference type="GO" id="GO:0004674">
    <property type="term" value="F:protein serine/threonine kinase activity"/>
    <property type="evidence" value="ECO:0007669"/>
    <property type="project" value="UniProtKB-KW"/>
</dbReference>
<dbReference type="InterPro" id="IPR008271">
    <property type="entry name" value="Ser/Thr_kinase_AS"/>
</dbReference>
<evidence type="ECO:0000256" key="10">
    <source>
        <dbReference type="ARBA" id="ARBA00022840"/>
    </source>
</evidence>
<evidence type="ECO:0000313" key="18">
    <source>
        <dbReference type="EMBL" id="KAL3690284.1"/>
    </source>
</evidence>
<dbReference type="Gene3D" id="1.10.510.10">
    <property type="entry name" value="Transferase(Phosphotransferase) domain 1"/>
    <property type="match status" value="1"/>
</dbReference>
<keyword evidence="4" id="KW-0433">Leucine-rich repeat</keyword>
<feature type="binding site" evidence="15">
    <location>
        <position position="946"/>
    </location>
    <ligand>
        <name>ATP</name>
        <dbReference type="ChEBI" id="CHEBI:30616"/>
    </ligand>
</feature>
<dbReference type="Gene3D" id="3.30.200.20">
    <property type="entry name" value="Phosphorylase Kinase, domain 1"/>
    <property type="match status" value="1"/>
</dbReference>
<evidence type="ECO:0000259" key="17">
    <source>
        <dbReference type="PROSITE" id="PS50011"/>
    </source>
</evidence>
<keyword evidence="3" id="KW-0723">Serine/threonine-protein kinase</keyword>
<dbReference type="InterPro" id="IPR011009">
    <property type="entry name" value="Kinase-like_dom_sf"/>
</dbReference>
<dbReference type="PROSITE" id="PS00108">
    <property type="entry name" value="PROTEIN_KINASE_ST"/>
    <property type="match status" value="1"/>
</dbReference>
<accession>A0ABD3HIQ0</accession>
<dbReference type="SUPFAM" id="SSF52058">
    <property type="entry name" value="L domain-like"/>
    <property type="match status" value="1"/>
</dbReference>
<dbReference type="SMART" id="SM00220">
    <property type="entry name" value="S_TKc"/>
    <property type="match status" value="1"/>
</dbReference>
<keyword evidence="10 15" id="KW-0067">ATP-binding</keyword>
<evidence type="ECO:0000256" key="4">
    <source>
        <dbReference type="ARBA" id="ARBA00022614"/>
    </source>
</evidence>
<dbReference type="Proteomes" id="UP001633002">
    <property type="component" value="Unassembled WGS sequence"/>
</dbReference>
<evidence type="ECO:0000256" key="2">
    <source>
        <dbReference type="ARBA" id="ARBA00012513"/>
    </source>
</evidence>
<keyword evidence="7" id="KW-0677">Repeat</keyword>
<dbReference type="PANTHER" id="PTHR45631:SF68">
    <property type="entry name" value="REPEAT FAMILY PROTEIN, PUTATIVE, EXPRESSED-RELATED"/>
    <property type="match status" value="1"/>
</dbReference>
<dbReference type="FunFam" id="1.10.510.10:FF:000384">
    <property type="entry name" value="G-type lectin S-receptor-like serine/threonine-protein kinase"/>
    <property type="match status" value="1"/>
</dbReference>
<evidence type="ECO:0000256" key="9">
    <source>
        <dbReference type="ARBA" id="ARBA00022777"/>
    </source>
</evidence>
<feature type="domain" description="Protein kinase" evidence="17">
    <location>
        <begin position="918"/>
        <end position="1192"/>
    </location>
</feature>
<dbReference type="InterPro" id="IPR024788">
    <property type="entry name" value="Malectin-like_Carb-bd_dom"/>
</dbReference>
<protein>
    <recommendedName>
        <fullName evidence="2">non-specific serine/threonine protein kinase</fullName>
        <ecNumber evidence="2">2.7.11.1</ecNumber>
    </recommendedName>
</protein>
<evidence type="ECO:0000256" key="8">
    <source>
        <dbReference type="ARBA" id="ARBA00022741"/>
    </source>
</evidence>
<keyword evidence="5" id="KW-0808">Transferase</keyword>
<keyword evidence="11 16" id="KW-1133">Transmembrane helix</keyword>
<dbReference type="Pfam" id="PF07714">
    <property type="entry name" value="PK_Tyr_Ser-Thr"/>
    <property type="match status" value="1"/>
</dbReference>
<keyword evidence="6 16" id="KW-0812">Transmembrane</keyword>
<evidence type="ECO:0000256" key="16">
    <source>
        <dbReference type="SAM" id="Phobius"/>
    </source>
</evidence>
<reference evidence="18 19" key="1">
    <citation type="submission" date="2024-09" db="EMBL/GenBank/DDBJ databases">
        <title>Chromosome-scale assembly of Riccia sorocarpa.</title>
        <authorList>
            <person name="Paukszto L."/>
        </authorList>
    </citation>
    <scope>NUCLEOTIDE SEQUENCE [LARGE SCALE GENOMIC DNA]</scope>
    <source>
        <strain evidence="18">LP-2024</strain>
        <tissue evidence="18">Aerial parts of the thallus</tissue>
    </source>
</reference>
<evidence type="ECO:0000256" key="15">
    <source>
        <dbReference type="PROSITE-ProRule" id="PRU10141"/>
    </source>
</evidence>
<dbReference type="GO" id="GO:0005524">
    <property type="term" value="F:ATP binding"/>
    <property type="evidence" value="ECO:0007669"/>
    <property type="project" value="UniProtKB-UniRule"/>
</dbReference>
<evidence type="ECO:0000256" key="11">
    <source>
        <dbReference type="ARBA" id="ARBA00022989"/>
    </source>
</evidence>
<evidence type="ECO:0000256" key="12">
    <source>
        <dbReference type="ARBA" id="ARBA00023136"/>
    </source>
</evidence>
<dbReference type="AlphaFoldDB" id="A0ABD3HIQ0"/>
<dbReference type="Gene3D" id="3.80.10.10">
    <property type="entry name" value="Ribonuclease Inhibitor"/>
    <property type="match status" value="3"/>
</dbReference>
<dbReference type="InterPro" id="IPR017441">
    <property type="entry name" value="Protein_kinase_ATP_BS"/>
</dbReference>
<comment type="catalytic activity">
    <reaction evidence="14">
        <text>L-seryl-[protein] + ATP = O-phospho-L-seryl-[protein] + ADP + H(+)</text>
        <dbReference type="Rhea" id="RHEA:17989"/>
        <dbReference type="Rhea" id="RHEA-COMP:9863"/>
        <dbReference type="Rhea" id="RHEA-COMP:11604"/>
        <dbReference type="ChEBI" id="CHEBI:15378"/>
        <dbReference type="ChEBI" id="CHEBI:29999"/>
        <dbReference type="ChEBI" id="CHEBI:30616"/>
        <dbReference type="ChEBI" id="CHEBI:83421"/>
        <dbReference type="ChEBI" id="CHEBI:456216"/>
        <dbReference type="EC" id="2.7.11.1"/>
    </reaction>
</comment>
<dbReference type="GO" id="GO:0016020">
    <property type="term" value="C:membrane"/>
    <property type="evidence" value="ECO:0007669"/>
    <property type="project" value="UniProtKB-SubCell"/>
</dbReference>
<keyword evidence="9" id="KW-0418">Kinase</keyword>
<keyword evidence="8 15" id="KW-0547">Nucleotide-binding</keyword>
<dbReference type="InterPro" id="IPR001245">
    <property type="entry name" value="Ser-Thr/Tyr_kinase_cat_dom"/>
</dbReference>
<keyword evidence="19" id="KW-1185">Reference proteome</keyword>
<evidence type="ECO:0000256" key="7">
    <source>
        <dbReference type="ARBA" id="ARBA00022737"/>
    </source>
</evidence>
<dbReference type="InterPro" id="IPR032675">
    <property type="entry name" value="LRR_dom_sf"/>
</dbReference>
<gene>
    <name evidence="18" type="ORF">R1sor_016593</name>
</gene>
<dbReference type="Pfam" id="PF00560">
    <property type="entry name" value="LRR_1"/>
    <property type="match status" value="3"/>
</dbReference>
<dbReference type="EC" id="2.7.11.1" evidence="2"/>
<keyword evidence="12 16" id="KW-0472">Membrane</keyword>